<evidence type="ECO:0000259" key="12">
    <source>
        <dbReference type="SMART" id="SM00831"/>
    </source>
</evidence>
<keyword evidence="9 11" id="KW-1133">Transmembrane helix</keyword>
<feature type="transmembrane region" description="Helical" evidence="11">
    <location>
        <begin position="806"/>
        <end position="829"/>
    </location>
</feature>
<dbReference type="PRINTS" id="PR00119">
    <property type="entry name" value="CATATPASE"/>
</dbReference>
<dbReference type="EMBL" id="LUKD01000001">
    <property type="protein sequence ID" value="KYG67980.1"/>
    <property type="molecule type" value="Genomic_DNA"/>
</dbReference>
<dbReference type="FunFam" id="3.40.50.1000:FF:000028">
    <property type="entry name" value="Calcium-transporting P-type ATPase, putative"/>
    <property type="match status" value="1"/>
</dbReference>
<evidence type="ECO:0000256" key="5">
    <source>
        <dbReference type="ARBA" id="ARBA00022741"/>
    </source>
</evidence>
<dbReference type="Pfam" id="PF00690">
    <property type="entry name" value="Cation_ATPase_N"/>
    <property type="match status" value="1"/>
</dbReference>
<dbReference type="InterPro" id="IPR023299">
    <property type="entry name" value="ATPase_P-typ_cyto_dom_N"/>
</dbReference>
<keyword evidence="3" id="KW-0597">Phosphoprotein</keyword>
<dbReference type="SUPFAM" id="SSF56784">
    <property type="entry name" value="HAD-like"/>
    <property type="match status" value="1"/>
</dbReference>
<evidence type="ECO:0000256" key="8">
    <source>
        <dbReference type="ARBA" id="ARBA00022967"/>
    </source>
</evidence>
<evidence type="ECO:0000256" key="9">
    <source>
        <dbReference type="ARBA" id="ARBA00022989"/>
    </source>
</evidence>
<dbReference type="SUPFAM" id="SSF81653">
    <property type="entry name" value="Calcium ATPase, transduction domain A"/>
    <property type="match status" value="1"/>
</dbReference>
<feature type="transmembrane region" description="Helical" evidence="11">
    <location>
        <begin position="744"/>
        <end position="765"/>
    </location>
</feature>
<dbReference type="SFLD" id="SFLDS00003">
    <property type="entry name" value="Haloacid_Dehalogenase"/>
    <property type="match status" value="1"/>
</dbReference>
<evidence type="ECO:0000313" key="13">
    <source>
        <dbReference type="EMBL" id="KYG67980.1"/>
    </source>
</evidence>
<comment type="subcellular location">
    <subcellularLocation>
        <location evidence="1">Endomembrane system</location>
        <topology evidence="1">Multi-pass membrane protein</topology>
    </subcellularLocation>
</comment>
<dbReference type="PRINTS" id="PR00120">
    <property type="entry name" value="HATPASE"/>
</dbReference>
<dbReference type="InterPro" id="IPR006068">
    <property type="entry name" value="ATPase_P-typ_cation-transptr_C"/>
</dbReference>
<dbReference type="Gene3D" id="1.20.1110.10">
    <property type="entry name" value="Calcium-transporting ATPase, transmembrane domain"/>
    <property type="match status" value="1"/>
</dbReference>
<dbReference type="InterPro" id="IPR004014">
    <property type="entry name" value="ATPase_P-typ_cation-transptr_N"/>
</dbReference>
<feature type="transmembrane region" description="Helical" evidence="11">
    <location>
        <begin position="62"/>
        <end position="80"/>
    </location>
</feature>
<dbReference type="NCBIfam" id="TIGR01494">
    <property type="entry name" value="ATPase_P-type"/>
    <property type="match status" value="2"/>
</dbReference>
<feature type="transmembrane region" description="Helical" evidence="11">
    <location>
        <begin position="674"/>
        <end position="696"/>
    </location>
</feature>
<dbReference type="InterPro" id="IPR044492">
    <property type="entry name" value="P_typ_ATPase_HD_dom"/>
</dbReference>
<feature type="domain" description="Cation-transporting P-type ATPase N-terminal" evidence="12">
    <location>
        <begin position="8"/>
        <end position="82"/>
    </location>
</feature>
<evidence type="ECO:0000256" key="6">
    <source>
        <dbReference type="ARBA" id="ARBA00022840"/>
    </source>
</evidence>
<keyword evidence="8" id="KW-1278">Translocase</keyword>
<dbReference type="PANTHER" id="PTHR42861">
    <property type="entry name" value="CALCIUM-TRANSPORTING ATPASE"/>
    <property type="match status" value="1"/>
</dbReference>
<proteinExistence type="inferred from homology"/>
<organism evidence="13 14">
    <name type="scientific">Bdellovibrio bacteriovorus</name>
    <dbReference type="NCBI Taxonomy" id="959"/>
    <lineage>
        <taxon>Bacteria</taxon>
        <taxon>Pseudomonadati</taxon>
        <taxon>Bdellovibrionota</taxon>
        <taxon>Bdellovibrionia</taxon>
        <taxon>Bdellovibrionales</taxon>
        <taxon>Pseudobdellovibrionaceae</taxon>
        <taxon>Bdellovibrio</taxon>
    </lineage>
</organism>
<dbReference type="InterPro" id="IPR018303">
    <property type="entry name" value="ATPase_P-typ_P_site"/>
</dbReference>
<dbReference type="GO" id="GO:0016887">
    <property type="term" value="F:ATP hydrolysis activity"/>
    <property type="evidence" value="ECO:0007669"/>
    <property type="project" value="InterPro"/>
</dbReference>
<dbReference type="RefSeq" id="WP_063204684.1">
    <property type="nucleotide sequence ID" value="NZ_LUKD01000001.1"/>
</dbReference>
<evidence type="ECO:0000256" key="7">
    <source>
        <dbReference type="ARBA" id="ARBA00022842"/>
    </source>
</evidence>
<dbReference type="Gene3D" id="3.40.1110.10">
    <property type="entry name" value="Calcium-transporting ATPase, cytoplasmic domain N"/>
    <property type="match status" value="1"/>
</dbReference>
<dbReference type="Pfam" id="PF13246">
    <property type="entry name" value="Cation_ATPase"/>
    <property type="match status" value="1"/>
</dbReference>
<protein>
    <recommendedName>
        <fullName evidence="12">Cation-transporting P-type ATPase N-terminal domain-containing protein</fullName>
    </recommendedName>
</protein>
<feature type="transmembrane region" description="Helical" evidence="11">
    <location>
        <begin position="841"/>
        <end position="860"/>
    </location>
</feature>
<dbReference type="SUPFAM" id="SSF81665">
    <property type="entry name" value="Calcium ATPase, transmembrane domain M"/>
    <property type="match status" value="1"/>
</dbReference>
<dbReference type="GO" id="GO:0012505">
    <property type="term" value="C:endomembrane system"/>
    <property type="evidence" value="ECO:0007669"/>
    <property type="project" value="UniProtKB-SubCell"/>
</dbReference>
<keyword evidence="5" id="KW-0547">Nucleotide-binding</keyword>
<dbReference type="PROSITE" id="PS00154">
    <property type="entry name" value="ATPASE_E1_E2"/>
    <property type="match status" value="1"/>
</dbReference>
<dbReference type="InterPro" id="IPR008250">
    <property type="entry name" value="ATPase_P-typ_transduc_dom_A_sf"/>
</dbReference>
<dbReference type="FunFam" id="2.70.150.10:FF:000160">
    <property type="entry name" value="Sarcoplasmic/endoplasmic reticulum calcium ATPase 1"/>
    <property type="match status" value="1"/>
</dbReference>
<dbReference type="SFLD" id="SFLDG00002">
    <property type="entry name" value="C1.7:_P-type_atpase_like"/>
    <property type="match status" value="1"/>
</dbReference>
<gene>
    <name evidence="13" type="ORF">AZI87_01530</name>
</gene>
<keyword evidence="7" id="KW-0460">Magnesium</keyword>
<evidence type="ECO:0000313" key="14">
    <source>
        <dbReference type="Proteomes" id="UP000075799"/>
    </source>
</evidence>
<evidence type="ECO:0000256" key="4">
    <source>
        <dbReference type="ARBA" id="ARBA00022692"/>
    </source>
</evidence>
<feature type="transmembrane region" description="Helical" evidence="11">
    <location>
        <begin position="275"/>
        <end position="303"/>
    </location>
</feature>
<dbReference type="OrthoDB" id="5496529at2"/>
<feature type="transmembrane region" description="Helical" evidence="11">
    <location>
        <begin position="250"/>
        <end position="269"/>
    </location>
</feature>
<sequence length="873" mass="94749">MSPNSSIPPWARKADEILTEHQVTVDRGLGPDEANSRLEKFGPNILGTEKKVSRLSRLLHQFKSPVVIILIVAMVISFALGETVDAVAILTIVIINSLIGFFQEIKAEAAVEALKKMSAPKGRVIRDGKIHEIPASQIVPGDILFLESGDFVAADARLIEARQVSADEAVLTGESIPVTKRTSPVEIETVVADRKNMLFAGTAVATGTAKAIVTTTGLKTEKGKIASLLESTDKASTPLQLRLEEVSQKLLWACGVVVILVAILGYLHGEVWLEIAMTAISLSVAAIPEGLPTVVTLALALAIRRMTKKNAIVKHLPAVETLGSTSVICTDKTGTLTTGKMRIREVYTLQSGLRSVDESLQSEIELITSSVLCSNAAPNSDGGHSGDPTEVALLVLAQNAGLDSGSLTRKYPRVFEWSFDSDRKRMSVACRHGDGILVHCKGAPESVISLCNLSTGDRQKIVQNVEDLSAKGRRLLAIARRDLSDTIAERGTKFPAWSEVEKNLEFLGLVSIADPPRTESIRAVADCRAAGIKVVMITGDHPETAKAIAGELGILDKNFNGVLAGPELEKLSDSELREQVEKVAVYARVSPEHKLRIVRSWQALGHVVAMTGDGVNDAPALKQASIGISMGRGGTEVARQASSMILTDDNFATIVSAVEEGRAIYGNIRRSIQYLLSGNLSEILIMLGAAIVGWPAPLAPIHLLWINLVTDGLPSLALAAEPVPKNFLKTTKRPSAENFFSSHFYKEMIFIGITIGVMSLLVYGYSLKYEDETTARTHVFTFLVFAELFRSFACRSETQTVFQLGLFSNMYHIAAVMVPMIFQISLHHFPLFQNVFKVTHIGWTECILFLILTMIPVSALEVRKFIKHRSIST</sequence>
<dbReference type="InterPro" id="IPR036412">
    <property type="entry name" value="HAD-like_sf"/>
</dbReference>
<dbReference type="InterPro" id="IPR023298">
    <property type="entry name" value="ATPase_P-typ_TM_dom_sf"/>
</dbReference>
<evidence type="ECO:0000256" key="2">
    <source>
        <dbReference type="ARBA" id="ARBA00005675"/>
    </source>
</evidence>
<evidence type="ECO:0000256" key="1">
    <source>
        <dbReference type="ARBA" id="ARBA00004127"/>
    </source>
</evidence>
<name>A0A162GEV3_BDEBC</name>
<dbReference type="InterPro" id="IPR059000">
    <property type="entry name" value="ATPase_P-type_domA"/>
</dbReference>
<comment type="similarity">
    <text evidence="2">Belongs to the cation transport ATPase (P-type) (TC 3.A.3) family. Type IIA subfamily.</text>
</comment>
<dbReference type="SMART" id="SM00831">
    <property type="entry name" value="Cation_ATPase_N"/>
    <property type="match status" value="1"/>
</dbReference>
<dbReference type="InterPro" id="IPR001757">
    <property type="entry name" value="P_typ_ATPase"/>
</dbReference>
<comment type="caution">
    <text evidence="13">The sequence shown here is derived from an EMBL/GenBank/DDBJ whole genome shotgun (WGS) entry which is preliminary data.</text>
</comment>
<evidence type="ECO:0000256" key="10">
    <source>
        <dbReference type="ARBA" id="ARBA00023136"/>
    </source>
</evidence>
<dbReference type="Pfam" id="PF00122">
    <property type="entry name" value="E1-E2_ATPase"/>
    <property type="match status" value="1"/>
</dbReference>
<dbReference type="InterPro" id="IPR023214">
    <property type="entry name" value="HAD_sf"/>
</dbReference>
<evidence type="ECO:0000256" key="11">
    <source>
        <dbReference type="SAM" id="Phobius"/>
    </source>
</evidence>
<keyword evidence="10 11" id="KW-0472">Membrane</keyword>
<feature type="transmembrane region" description="Helical" evidence="11">
    <location>
        <begin position="86"/>
        <end position="105"/>
    </location>
</feature>
<dbReference type="Proteomes" id="UP000075799">
    <property type="component" value="Unassembled WGS sequence"/>
</dbReference>
<dbReference type="Gene3D" id="3.40.50.1000">
    <property type="entry name" value="HAD superfamily/HAD-like"/>
    <property type="match status" value="1"/>
</dbReference>
<dbReference type="AlphaFoldDB" id="A0A162GEV3"/>
<evidence type="ECO:0000256" key="3">
    <source>
        <dbReference type="ARBA" id="ARBA00022553"/>
    </source>
</evidence>
<keyword evidence="6" id="KW-0067">ATP-binding</keyword>
<dbReference type="Gene3D" id="2.70.150.10">
    <property type="entry name" value="Calcium-transporting ATPase, cytoplasmic transduction domain A"/>
    <property type="match status" value="1"/>
</dbReference>
<dbReference type="GO" id="GO:0005524">
    <property type="term" value="F:ATP binding"/>
    <property type="evidence" value="ECO:0007669"/>
    <property type="project" value="UniProtKB-KW"/>
</dbReference>
<dbReference type="Pfam" id="PF00689">
    <property type="entry name" value="Cation_ATPase_C"/>
    <property type="match status" value="1"/>
</dbReference>
<keyword evidence="4 11" id="KW-0812">Transmembrane</keyword>
<reference evidence="13 14" key="1">
    <citation type="submission" date="2016-03" db="EMBL/GenBank/DDBJ databases">
        <authorList>
            <person name="Ploux O."/>
        </authorList>
    </citation>
    <scope>NUCLEOTIDE SEQUENCE [LARGE SCALE GENOMIC DNA]</scope>
    <source>
        <strain evidence="13 14">EC13</strain>
    </source>
</reference>
<accession>A0A162GEV3</accession>
<dbReference type="SFLD" id="SFLDF00027">
    <property type="entry name" value="p-type_atpase"/>
    <property type="match status" value="1"/>
</dbReference>
<dbReference type="GO" id="GO:0016020">
    <property type="term" value="C:membrane"/>
    <property type="evidence" value="ECO:0007669"/>
    <property type="project" value="InterPro"/>
</dbReference>